<dbReference type="SUPFAM" id="SSF57716">
    <property type="entry name" value="Glucocorticoid receptor-like (DNA-binding domain)"/>
    <property type="match status" value="1"/>
</dbReference>
<evidence type="ECO:0000256" key="3">
    <source>
        <dbReference type="HAMAP-Rule" id="MF_00649"/>
    </source>
</evidence>
<name>A0ABX0LBH0_9NEIS</name>
<sequence length="62" mass="7005">MSDSVRVVACPTCRAPVRWEPQSQFRPFCSKRCRLIDLGEWATESYRVPAQEESPSEASSGE</sequence>
<protein>
    <recommendedName>
        <fullName evidence="3">DNA gyrase inhibitor YacG</fullName>
    </recommendedName>
</protein>
<comment type="caution">
    <text evidence="4">The sequence shown here is derived from an EMBL/GenBank/DDBJ whole genome shotgun (WGS) entry which is preliminary data.</text>
</comment>
<dbReference type="PANTHER" id="PTHR36150:SF1">
    <property type="entry name" value="DNA GYRASE INHIBITOR YACG"/>
    <property type="match status" value="1"/>
</dbReference>
<proteinExistence type="inferred from homology"/>
<evidence type="ECO:0000256" key="2">
    <source>
        <dbReference type="ARBA" id="ARBA00022833"/>
    </source>
</evidence>
<accession>A0ABX0LBH0</accession>
<dbReference type="Pfam" id="PF03884">
    <property type="entry name" value="YacG"/>
    <property type="match status" value="1"/>
</dbReference>
<evidence type="ECO:0000313" key="4">
    <source>
        <dbReference type="EMBL" id="NHR06882.1"/>
    </source>
</evidence>
<comment type="similarity">
    <text evidence="3">Belongs to the DNA gyrase inhibitor YacG family.</text>
</comment>
<dbReference type="HAMAP" id="MF_00649">
    <property type="entry name" value="DNA_gyrase_inhibitor_YacG"/>
    <property type="match status" value="1"/>
</dbReference>
<dbReference type="Gene3D" id="3.30.50.10">
    <property type="entry name" value="Erythroid Transcription Factor GATA-1, subunit A"/>
    <property type="match status" value="1"/>
</dbReference>
<dbReference type="PANTHER" id="PTHR36150">
    <property type="entry name" value="DNA GYRASE INHIBITOR YACG"/>
    <property type="match status" value="1"/>
</dbReference>
<dbReference type="Proteomes" id="UP001515641">
    <property type="component" value="Unassembled WGS sequence"/>
</dbReference>
<evidence type="ECO:0000313" key="5">
    <source>
        <dbReference type="Proteomes" id="UP001515641"/>
    </source>
</evidence>
<dbReference type="NCBIfam" id="NF001638">
    <property type="entry name" value="PRK00418.1"/>
    <property type="match status" value="1"/>
</dbReference>
<comment type="cofactor">
    <cofactor evidence="3">
        <name>Zn(2+)</name>
        <dbReference type="ChEBI" id="CHEBI:29105"/>
    </cofactor>
    <text evidence="3">Binds 1 zinc ion.</text>
</comment>
<dbReference type="InterPro" id="IPR013088">
    <property type="entry name" value="Znf_NHR/GATA"/>
</dbReference>
<gene>
    <name evidence="3 4" type="primary">yacG</name>
    <name evidence="4" type="ORF">HA052_16970</name>
</gene>
<comment type="subunit">
    <text evidence="3">Interacts with GyrB.</text>
</comment>
<organism evidence="4 5">
    <name type="scientific">Chromobacterium fluminis</name>
    <dbReference type="NCBI Taxonomy" id="3044269"/>
    <lineage>
        <taxon>Bacteria</taxon>
        <taxon>Pseudomonadati</taxon>
        <taxon>Pseudomonadota</taxon>
        <taxon>Betaproteobacteria</taxon>
        <taxon>Neisseriales</taxon>
        <taxon>Chromobacteriaceae</taxon>
        <taxon>Chromobacterium</taxon>
    </lineage>
</organism>
<dbReference type="RefSeq" id="WP_166452788.1">
    <property type="nucleotide sequence ID" value="NZ_JAAOMA010000025.1"/>
</dbReference>
<keyword evidence="2 3" id="KW-0862">Zinc</keyword>
<feature type="binding site" evidence="3">
    <location>
        <position position="33"/>
    </location>
    <ligand>
        <name>Zn(2+)</name>
        <dbReference type="ChEBI" id="CHEBI:29105"/>
    </ligand>
</feature>
<evidence type="ECO:0000256" key="1">
    <source>
        <dbReference type="ARBA" id="ARBA00022723"/>
    </source>
</evidence>
<dbReference type="EMBL" id="JAAOMA010000025">
    <property type="protein sequence ID" value="NHR06882.1"/>
    <property type="molecule type" value="Genomic_DNA"/>
</dbReference>
<feature type="binding site" evidence="3">
    <location>
        <position position="13"/>
    </location>
    <ligand>
        <name>Zn(2+)</name>
        <dbReference type="ChEBI" id="CHEBI:29105"/>
    </ligand>
</feature>
<feature type="binding site" evidence="3">
    <location>
        <position position="10"/>
    </location>
    <ligand>
        <name>Zn(2+)</name>
        <dbReference type="ChEBI" id="CHEBI:29105"/>
    </ligand>
</feature>
<keyword evidence="5" id="KW-1185">Reference proteome</keyword>
<keyword evidence="1 3" id="KW-0479">Metal-binding</keyword>
<comment type="function">
    <text evidence="3">Inhibits all the catalytic activities of DNA gyrase by preventing its interaction with DNA. Acts by binding directly to the C-terminal domain of GyrB, which probably disrupts DNA binding by the gyrase.</text>
</comment>
<reference evidence="4 5" key="1">
    <citation type="submission" date="2020-03" db="EMBL/GenBank/DDBJ databases">
        <title>Draft genome sequence of environmentally isolated cultures.</title>
        <authorList>
            <person name="Wilson H.S."/>
            <person name="De Leon M.E."/>
        </authorList>
    </citation>
    <scope>NUCLEOTIDE SEQUENCE [LARGE SCALE GENOMIC DNA]</scope>
    <source>
        <strain evidence="4 5">HSC-31F16</strain>
    </source>
</reference>
<dbReference type="InterPro" id="IPR005584">
    <property type="entry name" value="DNA_gyrase_inhibitor_YacG"/>
</dbReference>
<feature type="binding site" evidence="3">
    <location>
        <position position="29"/>
    </location>
    <ligand>
        <name>Zn(2+)</name>
        <dbReference type="ChEBI" id="CHEBI:29105"/>
    </ligand>
</feature>